<gene>
    <name evidence="1" type="ORF">NWI01_10330</name>
</gene>
<protein>
    <submittedName>
        <fullName evidence="1">Uncharacterized protein</fullName>
    </submittedName>
</protein>
<accession>A0A4Y3WAK6</accession>
<evidence type="ECO:0000313" key="1">
    <source>
        <dbReference type="EMBL" id="GEC15141.1"/>
    </source>
</evidence>
<sequence>MLQIARGIRSRGKPITDIAKASFIQAGTLTRLPNSSAPALPFSPALLVPDHTPDRACTQESLLAFKT</sequence>
<dbReference type="Proteomes" id="UP000318825">
    <property type="component" value="Unassembled WGS sequence"/>
</dbReference>
<name>A0A4Y3WAK6_NITWI</name>
<evidence type="ECO:0000313" key="2">
    <source>
        <dbReference type="Proteomes" id="UP000318825"/>
    </source>
</evidence>
<dbReference type="EMBL" id="BJNF01000025">
    <property type="protein sequence ID" value="GEC15141.1"/>
    <property type="molecule type" value="Genomic_DNA"/>
</dbReference>
<organism evidence="1 2">
    <name type="scientific">Nitrobacter winogradskyi</name>
    <name type="common">Nitrobacter agilis</name>
    <dbReference type="NCBI Taxonomy" id="913"/>
    <lineage>
        <taxon>Bacteria</taxon>
        <taxon>Pseudomonadati</taxon>
        <taxon>Pseudomonadota</taxon>
        <taxon>Alphaproteobacteria</taxon>
        <taxon>Hyphomicrobiales</taxon>
        <taxon>Nitrobacteraceae</taxon>
        <taxon>Nitrobacter</taxon>
    </lineage>
</organism>
<proteinExistence type="predicted"/>
<reference evidence="1 2" key="1">
    <citation type="submission" date="2019-06" db="EMBL/GenBank/DDBJ databases">
        <title>Whole genome shotgun sequence of Nitrobacter winogradskyi NBRC 14297.</title>
        <authorList>
            <person name="Hosoyama A."/>
            <person name="Uohara A."/>
            <person name="Ohji S."/>
            <person name="Ichikawa N."/>
        </authorList>
    </citation>
    <scope>NUCLEOTIDE SEQUENCE [LARGE SCALE GENOMIC DNA]</scope>
    <source>
        <strain evidence="1 2">NBRC 14297</strain>
    </source>
</reference>
<comment type="caution">
    <text evidence="1">The sequence shown here is derived from an EMBL/GenBank/DDBJ whole genome shotgun (WGS) entry which is preliminary data.</text>
</comment>
<dbReference type="AlphaFoldDB" id="A0A4Y3WAK6"/>